<proteinExistence type="predicted"/>
<reference evidence="3" key="1">
    <citation type="journal article" date="2019" name="Int. J. Syst. Evol. Microbiol.">
        <title>The Global Catalogue of Microorganisms (GCM) 10K type strain sequencing project: providing services to taxonomists for standard genome sequencing and annotation.</title>
        <authorList>
            <consortium name="The Broad Institute Genomics Platform"/>
            <consortium name="The Broad Institute Genome Sequencing Center for Infectious Disease"/>
            <person name="Wu L."/>
            <person name="Ma J."/>
        </authorList>
    </citation>
    <scope>NUCLEOTIDE SEQUENCE [LARGE SCALE GENOMIC DNA]</scope>
    <source>
        <strain evidence="3">JCM 17498</strain>
    </source>
</reference>
<sequence length="176" mass="19941">MIETARLTLRPWRAADLDPLAALCADPEVMRHLDGARSRAAVADWMDGQAALQDERGHCFWALERRSDRRFLGFCGLRMGGAHGELEIGWRLARSMWGQGYAREAAEASLAWGWANTRCERIEGWTVRANTASWGLMIRLGMIRRPDLDFEHPDFPAGHPLHRIITHAVERRVADA</sequence>
<keyword evidence="3" id="KW-1185">Reference proteome</keyword>
<dbReference type="RefSeq" id="WP_344693528.1">
    <property type="nucleotide sequence ID" value="NZ_BAABBF010000005.1"/>
</dbReference>
<evidence type="ECO:0000313" key="3">
    <source>
        <dbReference type="Proteomes" id="UP001500523"/>
    </source>
</evidence>
<gene>
    <name evidence="2" type="ORF">GCM10022268_22910</name>
</gene>
<name>A0ABP7E5T1_9SPHN</name>
<comment type="caution">
    <text evidence="2">The sequence shown here is derived from an EMBL/GenBank/DDBJ whole genome shotgun (WGS) entry which is preliminary data.</text>
</comment>
<dbReference type="InterPro" id="IPR000182">
    <property type="entry name" value="GNAT_dom"/>
</dbReference>
<evidence type="ECO:0000259" key="1">
    <source>
        <dbReference type="PROSITE" id="PS51186"/>
    </source>
</evidence>
<dbReference type="InterPro" id="IPR051531">
    <property type="entry name" value="N-acetyltransferase"/>
</dbReference>
<accession>A0ABP7E5T1</accession>
<feature type="domain" description="N-acetyltransferase" evidence="1">
    <location>
        <begin position="7"/>
        <end position="162"/>
    </location>
</feature>
<dbReference type="SUPFAM" id="SSF55729">
    <property type="entry name" value="Acyl-CoA N-acyltransferases (Nat)"/>
    <property type="match status" value="1"/>
</dbReference>
<protein>
    <submittedName>
        <fullName evidence="2">GNAT family N-acetyltransferase</fullName>
    </submittedName>
</protein>
<dbReference type="PANTHER" id="PTHR43792">
    <property type="entry name" value="GNAT FAMILY, PUTATIVE (AFU_ORTHOLOGUE AFUA_3G00765)-RELATED-RELATED"/>
    <property type="match status" value="1"/>
</dbReference>
<dbReference type="InterPro" id="IPR016181">
    <property type="entry name" value="Acyl_CoA_acyltransferase"/>
</dbReference>
<dbReference type="PROSITE" id="PS51186">
    <property type="entry name" value="GNAT"/>
    <property type="match status" value="1"/>
</dbReference>
<evidence type="ECO:0000313" key="2">
    <source>
        <dbReference type="EMBL" id="GAA3713563.1"/>
    </source>
</evidence>
<dbReference type="Gene3D" id="3.40.630.30">
    <property type="match status" value="1"/>
</dbReference>
<dbReference type="EMBL" id="BAABBF010000005">
    <property type="protein sequence ID" value="GAA3713563.1"/>
    <property type="molecule type" value="Genomic_DNA"/>
</dbReference>
<dbReference type="PANTHER" id="PTHR43792:SF1">
    <property type="entry name" value="N-ACETYLTRANSFERASE DOMAIN-CONTAINING PROTEIN"/>
    <property type="match status" value="1"/>
</dbReference>
<dbReference type="Proteomes" id="UP001500523">
    <property type="component" value="Unassembled WGS sequence"/>
</dbReference>
<dbReference type="Pfam" id="PF13302">
    <property type="entry name" value="Acetyltransf_3"/>
    <property type="match status" value="1"/>
</dbReference>
<organism evidence="2 3">
    <name type="scientific">Sphingomonas cynarae</name>
    <dbReference type="NCBI Taxonomy" id="930197"/>
    <lineage>
        <taxon>Bacteria</taxon>
        <taxon>Pseudomonadati</taxon>
        <taxon>Pseudomonadota</taxon>
        <taxon>Alphaproteobacteria</taxon>
        <taxon>Sphingomonadales</taxon>
        <taxon>Sphingomonadaceae</taxon>
        <taxon>Sphingomonas</taxon>
    </lineage>
</organism>